<feature type="domain" description="C2H2-type" evidence="9">
    <location>
        <begin position="12"/>
        <end position="39"/>
    </location>
</feature>
<dbReference type="OrthoDB" id="10018191at2759"/>
<feature type="compositionally biased region" description="Acidic residues" evidence="8">
    <location>
        <begin position="323"/>
        <end position="334"/>
    </location>
</feature>
<organism evidence="10 11">
    <name type="scientific">Dactylonectria macrodidyma</name>
    <dbReference type="NCBI Taxonomy" id="307937"/>
    <lineage>
        <taxon>Eukaryota</taxon>
        <taxon>Fungi</taxon>
        <taxon>Dikarya</taxon>
        <taxon>Ascomycota</taxon>
        <taxon>Pezizomycotina</taxon>
        <taxon>Sordariomycetes</taxon>
        <taxon>Hypocreomycetidae</taxon>
        <taxon>Hypocreales</taxon>
        <taxon>Nectriaceae</taxon>
        <taxon>Dactylonectria</taxon>
    </lineage>
</organism>
<dbReference type="GO" id="GO:0000785">
    <property type="term" value="C:chromatin"/>
    <property type="evidence" value="ECO:0007669"/>
    <property type="project" value="TreeGrafter"/>
</dbReference>
<evidence type="ECO:0000256" key="7">
    <source>
        <dbReference type="PROSITE-ProRule" id="PRU00042"/>
    </source>
</evidence>
<protein>
    <recommendedName>
        <fullName evidence="9">C2H2-type domain-containing protein</fullName>
    </recommendedName>
</protein>
<dbReference type="InterPro" id="IPR007219">
    <property type="entry name" value="XnlR_reg_dom"/>
</dbReference>
<feature type="region of interest" description="Disordered" evidence="8">
    <location>
        <begin position="42"/>
        <end position="152"/>
    </location>
</feature>
<feature type="compositionally biased region" description="Polar residues" evidence="8">
    <location>
        <begin position="137"/>
        <end position="152"/>
    </location>
</feature>
<evidence type="ECO:0000313" key="11">
    <source>
        <dbReference type="Proteomes" id="UP000738349"/>
    </source>
</evidence>
<feature type="region of interest" description="Disordered" evidence="8">
    <location>
        <begin position="322"/>
        <end position="342"/>
    </location>
</feature>
<dbReference type="CDD" id="cd12148">
    <property type="entry name" value="fungal_TF_MHR"/>
    <property type="match status" value="1"/>
</dbReference>
<keyword evidence="3" id="KW-0677">Repeat</keyword>
<sequence length="885" mass="97500">MRWRLDTGEKPYSCWFCHKRFARGDVLKRHVKGHLVPEQDHASITVVAKPPSSLQDTSQPHRRSDHQPNGFSAEDDVIIIANRASPGREDHRRNSATSSLLGSPSGATDWHSTASAHTEEAAAGSGTEIHGGDSGLQDPQQEVSPPRSIQCQDPINFEGMDAQAHEAGLEPFRLRIEVDGQTIQGIPSPAAAAVQSLGLADLSALLGFSPSPGSAELNDEVGSQSYDAGNLSWLSALEATMPSPPGMLSSWNARLESLGSPAVQDARINAPRKHSFGSDIPDERFAKVARLWPKKRGPPWYLMKTLWSDVVCHKGANLFSECSSDDDDDDDDDNSLSMRGKGPQWGLCEERRLTLIKEFTQPQPGTPEDGLDFPDGTSFPTADTLAMCIDLYFQRFHPLFPFIHEPTFSARRTPNTILLPICLIGLHLLDPERSREFVATQLLRGIHRCTVALSASWRRADATMLVTALGSAILFLNYASVLEECAHSEQTHNLYIKTLDVAQQSGVFEVSKGPPLTDTLPQERRDDAAWEAWSKVESVKRVVACLVATDAFYTARIGSKPIIHVDRLHIYAPCSTRLFDAKNANHWEELASKGSVSLMDPPILDFQRRTMMLPTLIPASTMAMHTLLSATWLCIADMRVSDLMQDTDPTKNILFPGEFFELSSSGSGITPLLRDIYAQHSPGLLTSNPNALALWHNMCINLTANLNLFELAAGREGVKAGKVALDKILVWAHTAHARRACLHAAQVYACMTKRRISDGTMFMSEVAVFNAALVLGLYVYASPTALEASFEPPLELLDEVDWNQIGDEGLPGWSTAQNNPTYAASRFISQGTSFLFNKSVCQGGYASARRVILSYVGLLEEIGRWNWHKFRHILRVMSDSMVDLK</sequence>
<evidence type="ECO:0000256" key="2">
    <source>
        <dbReference type="ARBA" id="ARBA00022723"/>
    </source>
</evidence>
<dbReference type="EMBL" id="JAGMUV010000009">
    <property type="protein sequence ID" value="KAH7143501.1"/>
    <property type="molecule type" value="Genomic_DNA"/>
</dbReference>
<evidence type="ECO:0000313" key="10">
    <source>
        <dbReference type="EMBL" id="KAH7143501.1"/>
    </source>
</evidence>
<dbReference type="Proteomes" id="UP000738349">
    <property type="component" value="Unassembled WGS sequence"/>
</dbReference>
<dbReference type="PANTHER" id="PTHR40626:SF7">
    <property type="entry name" value="TRANSCRIPTION FACTOR, PUTATIVE (AFU_ORTHOLOGUE AFUA_1G04110)-RELATED"/>
    <property type="match status" value="1"/>
</dbReference>
<dbReference type="GO" id="GO:0008270">
    <property type="term" value="F:zinc ion binding"/>
    <property type="evidence" value="ECO:0007669"/>
    <property type="project" value="UniProtKB-KW"/>
</dbReference>
<evidence type="ECO:0000256" key="1">
    <source>
        <dbReference type="ARBA" id="ARBA00004123"/>
    </source>
</evidence>
<keyword evidence="2" id="KW-0479">Metal-binding</keyword>
<dbReference type="AlphaFoldDB" id="A0A9P9ES01"/>
<evidence type="ECO:0000256" key="8">
    <source>
        <dbReference type="SAM" id="MobiDB-lite"/>
    </source>
</evidence>
<dbReference type="Pfam" id="PF04082">
    <property type="entry name" value="Fungal_trans"/>
    <property type="match status" value="1"/>
</dbReference>
<evidence type="ECO:0000256" key="3">
    <source>
        <dbReference type="ARBA" id="ARBA00022737"/>
    </source>
</evidence>
<dbReference type="Gene3D" id="3.30.160.60">
    <property type="entry name" value="Classic Zinc Finger"/>
    <property type="match status" value="1"/>
</dbReference>
<dbReference type="PROSITE" id="PS00028">
    <property type="entry name" value="ZINC_FINGER_C2H2_1"/>
    <property type="match status" value="1"/>
</dbReference>
<keyword evidence="11" id="KW-1185">Reference proteome</keyword>
<evidence type="ECO:0000259" key="9">
    <source>
        <dbReference type="PROSITE" id="PS50157"/>
    </source>
</evidence>
<keyword evidence="5" id="KW-0862">Zinc</keyword>
<dbReference type="PANTHER" id="PTHR40626">
    <property type="entry name" value="MIP31509P"/>
    <property type="match status" value="1"/>
</dbReference>
<evidence type="ECO:0000256" key="4">
    <source>
        <dbReference type="ARBA" id="ARBA00022771"/>
    </source>
</evidence>
<reference evidence="10" key="1">
    <citation type="journal article" date="2021" name="Nat. Commun.">
        <title>Genetic determinants of endophytism in the Arabidopsis root mycobiome.</title>
        <authorList>
            <person name="Mesny F."/>
            <person name="Miyauchi S."/>
            <person name="Thiergart T."/>
            <person name="Pickel B."/>
            <person name="Atanasova L."/>
            <person name="Karlsson M."/>
            <person name="Huettel B."/>
            <person name="Barry K.W."/>
            <person name="Haridas S."/>
            <person name="Chen C."/>
            <person name="Bauer D."/>
            <person name="Andreopoulos W."/>
            <person name="Pangilinan J."/>
            <person name="LaButti K."/>
            <person name="Riley R."/>
            <person name="Lipzen A."/>
            <person name="Clum A."/>
            <person name="Drula E."/>
            <person name="Henrissat B."/>
            <person name="Kohler A."/>
            <person name="Grigoriev I.V."/>
            <person name="Martin F.M."/>
            <person name="Hacquard S."/>
        </authorList>
    </citation>
    <scope>NUCLEOTIDE SEQUENCE</scope>
    <source>
        <strain evidence="10">MPI-CAGE-AT-0147</strain>
    </source>
</reference>
<dbReference type="GO" id="GO:0000978">
    <property type="term" value="F:RNA polymerase II cis-regulatory region sequence-specific DNA binding"/>
    <property type="evidence" value="ECO:0007669"/>
    <property type="project" value="InterPro"/>
</dbReference>
<feature type="compositionally biased region" description="Low complexity" evidence="8">
    <location>
        <begin position="111"/>
        <end position="128"/>
    </location>
</feature>
<dbReference type="GO" id="GO:0005634">
    <property type="term" value="C:nucleus"/>
    <property type="evidence" value="ECO:0007669"/>
    <property type="project" value="UniProtKB-SubCell"/>
</dbReference>
<dbReference type="GO" id="GO:0000981">
    <property type="term" value="F:DNA-binding transcription factor activity, RNA polymerase II-specific"/>
    <property type="evidence" value="ECO:0007669"/>
    <property type="project" value="InterPro"/>
</dbReference>
<comment type="caution">
    <text evidence="10">The sequence shown here is derived from an EMBL/GenBank/DDBJ whole genome shotgun (WGS) entry which is preliminary data.</text>
</comment>
<keyword evidence="4 7" id="KW-0863">Zinc-finger</keyword>
<accession>A0A9P9ES01</accession>
<dbReference type="InterPro" id="IPR013087">
    <property type="entry name" value="Znf_C2H2_type"/>
</dbReference>
<evidence type="ECO:0000256" key="5">
    <source>
        <dbReference type="ARBA" id="ARBA00022833"/>
    </source>
</evidence>
<dbReference type="PROSITE" id="PS50157">
    <property type="entry name" value="ZINC_FINGER_C2H2_2"/>
    <property type="match status" value="1"/>
</dbReference>
<dbReference type="InterPro" id="IPR051059">
    <property type="entry name" value="VerF-like"/>
</dbReference>
<dbReference type="FunFam" id="3.30.160.60:FF:000100">
    <property type="entry name" value="Zinc finger 45-like"/>
    <property type="match status" value="1"/>
</dbReference>
<feature type="compositionally biased region" description="Polar residues" evidence="8">
    <location>
        <begin position="95"/>
        <end position="106"/>
    </location>
</feature>
<gene>
    <name evidence="10" type="ORF">EDB81DRAFT_795789</name>
</gene>
<name>A0A9P9ES01_9HYPO</name>
<dbReference type="SUPFAM" id="SSF57667">
    <property type="entry name" value="beta-beta-alpha zinc fingers"/>
    <property type="match status" value="1"/>
</dbReference>
<dbReference type="InterPro" id="IPR036236">
    <property type="entry name" value="Znf_C2H2_sf"/>
</dbReference>
<proteinExistence type="predicted"/>
<dbReference type="GO" id="GO:0006351">
    <property type="term" value="P:DNA-templated transcription"/>
    <property type="evidence" value="ECO:0007669"/>
    <property type="project" value="InterPro"/>
</dbReference>
<evidence type="ECO:0000256" key="6">
    <source>
        <dbReference type="ARBA" id="ARBA00023242"/>
    </source>
</evidence>
<keyword evidence="6" id="KW-0539">Nucleus</keyword>
<comment type="subcellular location">
    <subcellularLocation>
        <location evidence="1">Nucleus</location>
    </subcellularLocation>
</comment>